<sequence>MDHKLSVLVQVDLDGAYVRLVVTGCLTEANQHVLYPLVRRARTLIPPVTVTVDLTTAEQVEEGALDLLRWALEHDDTAPAAGPVEVLVPGPMRADGPAPAGIACEETVGSRAA</sequence>
<reference evidence="1 2" key="1">
    <citation type="submission" date="2015-12" db="EMBL/GenBank/DDBJ databases">
        <authorList>
            <person name="Shamseldin A."/>
            <person name="Moawad H."/>
            <person name="Abd El-Rahim W.M."/>
            <person name="Sadowsky M.J."/>
        </authorList>
    </citation>
    <scope>NUCLEOTIDE SEQUENCE [LARGE SCALE GENOMIC DNA]</scope>
    <source>
        <strain evidence="1 2">S43</strain>
    </source>
</reference>
<dbReference type="AlphaFoldDB" id="A0A2N4SXY4"/>
<dbReference type="EMBL" id="LOMZ01000002">
    <property type="protein sequence ID" value="PLC10842.1"/>
    <property type="molecule type" value="Genomic_DNA"/>
</dbReference>
<evidence type="ECO:0000313" key="2">
    <source>
        <dbReference type="Proteomes" id="UP000234632"/>
    </source>
</evidence>
<dbReference type="RefSeq" id="WP_101853268.1">
    <property type="nucleotide sequence ID" value="NZ_LOMZ01000002.1"/>
</dbReference>
<comment type="caution">
    <text evidence="1">The sequence shown here is derived from an EMBL/GenBank/DDBJ whole genome shotgun (WGS) entry which is preliminary data.</text>
</comment>
<gene>
    <name evidence="1" type="ORF">AUQ48_16090</name>
</gene>
<name>A0A2N4SXY4_9MICC</name>
<proteinExistence type="predicted"/>
<organism evidence="1 2">
    <name type="scientific">Kocuria flava</name>
    <dbReference type="NCBI Taxonomy" id="446860"/>
    <lineage>
        <taxon>Bacteria</taxon>
        <taxon>Bacillati</taxon>
        <taxon>Actinomycetota</taxon>
        <taxon>Actinomycetes</taxon>
        <taxon>Micrococcales</taxon>
        <taxon>Micrococcaceae</taxon>
        <taxon>Kocuria</taxon>
    </lineage>
</organism>
<evidence type="ECO:0000313" key="1">
    <source>
        <dbReference type="EMBL" id="PLC10842.1"/>
    </source>
</evidence>
<dbReference type="Proteomes" id="UP000234632">
    <property type="component" value="Unassembled WGS sequence"/>
</dbReference>
<accession>A0A2N4SXY4</accession>
<evidence type="ECO:0008006" key="3">
    <source>
        <dbReference type="Google" id="ProtNLM"/>
    </source>
</evidence>
<protein>
    <recommendedName>
        <fullName evidence="3">STAS domain-containing protein</fullName>
    </recommendedName>
</protein>